<evidence type="ECO:0000313" key="4">
    <source>
        <dbReference type="EMBL" id="ELT99404.1"/>
    </source>
</evidence>
<keyword evidence="1" id="KW-0677">Repeat</keyword>
<name>R7U0A1_CAPTE</name>
<dbReference type="PANTHER" id="PTHR15704">
    <property type="entry name" value="SUPERKILLER 3 PROTEIN-RELATED"/>
    <property type="match status" value="1"/>
</dbReference>
<dbReference type="InterPro" id="IPR039226">
    <property type="entry name" value="Ski3/TTC37"/>
</dbReference>
<keyword evidence="6" id="KW-1185">Reference proteome</keyword>
<dbReference type="FunCoup" id="R7U0A1">
    <property type="interactions" value="832"/>
</dbReference>
<evidence type="ECO:0000313" key="5">
    <source>
        <dbReference type="EnsemblMetazoa" id="CapteP188519"/>
    </source>
</evidence>
<reference evidence="5" key="3">
    <citation type="submission" date="2015-06" db="UniProtKB">
        <authorList>
            <consortium name="EnsemblMetazoa"/>
        </authorList>
    </citation>
    <scope>IDENTIFICATION</scope>
</reference>
<dbReference type="SUPFAM" id="SSF48439">
    <property type="entry name" value="Protein prenylyltransferase"/>
    <property type="match status" value="1"/>
</dbReference>
<feature type="repeat" description="TPR" evidence="3">
    <location>
        <begin position="545"/>
        <end position="578"/>
    </location>
</feature>
<dbReference type="Proteomes" id="UP000014760">
    <property type="component" value="Unassembled WGS sequence"/>
</dbReference>
<dbReference type="Gene3D" id="1.25.40.10">
    <property type="entry name" value="Tetratricopeptide repeat domain"/>
    <property type="match status" value="5"/>
</dbReference>
<reference evidence="4 6" key="2">
    <citation type="journal article" date="2013" name="Nature">
        <title>Insights into bilaterian evolution from three spiralian genomes.</title>
        <authorList>
            <person name="Simakov O."/>
            <person name="Marletaz F."/>
            <person name="Cho S.J."/>
            <person name="Edsinger-Gonzales E."/>
            <person name="Havlak P."/>
            <person name="Hellsten U."/>
            <person name="Kuo D.H."/>
            <person name="Larsson T."/>
            <person name="Lv J."/>
            <person name="Arendt D."/>
            <person name="Savage R."/>
            <person name="Osoegawa K."/>
            <person name="de Jong P."/>
            <person name="Grimwood J."/>
            <person name="Chapman J.A."/>
            <person name="Shapiro H."/>
            <person name="Aerts A."/>
            <person name="Otillar R.P."/>
            <person name="Terry A.Y."/>
            <person name="Boore J.L."/>
            <person name="Grigoriev I.V."/>
            <person name="Lindberg D.R."/>
            <person name="Seaver E.C."/>
            <person name="Weisblat D.A."/>
            <person name="Putnam N.H."/>
            <person name="Rokhsar D.S."/>
        </authorList>
    </citation>
    <scope>NUCLEOTIDE SEQUENCE</scope>
    <source>
        <strain evidence="4 6">I ESC-2004</strain>
    </source>
</reference>
<feature type="repeat" description="TPR" evidence="3">
    <location>
        <begin position="836"/>
        <end position="869"/>
    </location>
</feature>
<dbReference type="SUPFAM" id="SSF48452">
    <property type="entry name" value="TPR-like"/>
    <property type="match status" value="4"/>
</dbReference>
<dbReference type="OrthoDB" id="421075at2759"/>
<proteinExistence type="predicted"/>
<protein>
    <recommendedName>
        <fullName evidence="7">Tetratricopeptide repeat protein 37</fullName>
    </recommendedName>
</protein>
<dbReference type="EnsemblMetazoa" id="CapteT188519">
    <property type="protein sequence ID" value="CapteP188519"/>
    <property type="gene ID" value="CapteG188519"/>
</dbReference>
<dbReference type="GO" id="GO:0055087">
    <property type="term" value="C:Ski complex"/>
    <property type="evidence" value="ECO:0007669"/>
    <property type="project" value="InterPro"/>
</dbReference>
<dbReference type="OMA" id="CQWELDP"/>
<dbReference type="EMBL" id="AMQN01010033">
    <property type="status" value="NOT_ANNOTATED_CDS"/>
    <property type="molecule type" value="Genomic_DNA"/>
</dbReference>
<dbReference type="GO" id="GO:0006401">
    <property type="term" value="P:RNA catabolic process"/>
    <property type="evidence" value="ECO:0007669"/>
    <property type="project" value="InterPro"/>
</dbReference>
<evidence type="ECO:0000256" key="1">
    <source>
        <dbReference type="ARBA" id="ARBA00022737"/>
    </source>
</evidence>
<dbReference type="PROSITE" id="PS50005">
    <property type="entry name" value="TPR"/>
    <property type="match status" value="4"/>
</dbReference>
<sequence>MDPKEMKSALKSAREAIRQKEYKEALKHCKSILKHDKTHYNALVFVGVAAEGLEQTEQALMAFTKATQSDPSQLLAWQGLCRFYEKAAQDGHSSALCDVYVKLMGLSTDSDSKQFEISMKLSRLLSSLGRQSDALQTLKDSLKICGEENRTEVHQRIMACIESQDDLLTSHSSLSICILTTKDIQTMKSDFQMEIDSSELDEICQKLIAERPQLIRPWEITARICIDRSISGSCHGDLDAVAEKLTEISGDGTGILNALNGYQKLKKREFMDAKLCFMQGLKALGTNHLSSWIYLSKCHLAMHRKNDALLSANKAQKTLSQMDIRFFGHRERASCEVSLLQAAILLEAGCTADDAEKALAKGQEVLGQCADYAEASLSVITRSLLFLRQLDLARESIRQLKEMNCTQALLLEGHLLLVQGDPQAAIEKIEAFVCLEPSKATGHLLLAKALAEGQQWSAHFKHLLAAAKLDQYSYEVFLLLGHYYKKLIKDPQKARRCYQKAHDLNPTDEESGCSLVDALNELDEQEAAVSVLTAVVSGAASGGAKWAWLRLGLYQLKTDHASSAVTSLQAALRADPTDRSCLECLGEAYIARGSFPSALRTFEKAADLDASSIYSIYQIANLKQHLGQYEAAIVDYGSILDLDSTHVPALKGCGETHVLLAADALGESMQGRAVNHCQLAIALLTRAATKRPDLSCVWKLLGDACGMLHALPAELVKLQVPNALLSSETQGHSVLGQRELLALAVRCYGMALKQQPQVSALWHDLGVAYWRHSHLSLDQRASLAEKGLHAMRKAVSLQPSNAAHWNTLGVIAADVEYYALAQHAFIKSIQVDPNNAAAWSHLGALYLLSNRVETAHEAFKTAQSLEPSFATSWIGQALVAEAVGHADAMDLFRHTTDLSFHRESALGYAHWVCHTLMHPVTSDLYDYAIIQMRAVLTASDSMAKFTDCVTTDAVSFNFYGLLLERQGLFSSAVRAFKRSCEIFRQQGSKDELRKARMNHARALSALGEYNAALEIYEQMNVDSFALVASRALCLFEAERLHDSYAMYEAALGIAPDDASKSHTLTAMGMAAFRSGDHERAKTALFQAFQHSPPSEQGLLALLGLGLILKDATLAAAVLQEIAHPLSDDLSVLSLRSALEVMQCSPASAVISHLSRAVHLQPNRGAAWLKLSKSLMQQSRGGLAWHCAKSAEILDSSQESVLVSCMAGLHSGQHRLKNVHRRAQKAVHLYPDSLAAWCSLLACAQAERVLSPTEEEAEDSVHVTLAAQLMAKVEQQMRGHAPLHVWCVAQYVVALMTVGRKEDAQHFLQQATWLYEDDQQLQCLLALVSQNLNVLKEAATQGSDENSLAWQFLIKVYLDLQMPTEAEVVYGAWIKNCDGYLQQIARAQFCFMAYKQLLKKDEAKWREVLKSNAKEVMSQGQHAAVSAKLVVQFLQGALALRDTELKKATKCFAYVMKHADGESWVCKEADRLMTEMEGKEEEKAAPEQDWFGAP</sequence>
<dbReference type="Pfam" id="PF13432">
    <property type="entry name" value="TPR_16"/>
    <property type="match status" value="2"/>
</dbReference>
<dbReference type="InterPro" id="IPR019734">
    <property type="entry name" value="TPR_rpt"/>
</dbReference>
<accession>R7U0A1</accession>
<keyword evidence="2 3" id="KW-0802">TPR repeat</keyword>
<evidence type="ECO:0000256" key="2">
    <source>
        <dbReference type="ARBA" id="ARBA00022803"/>
    </source>
</evidence>
<feature type="repeat" description="TPR" evidence="3">
    <location>
        <begin position="579"/>
        <end position="612"/>
    </location>
</feature>
<reference evidence="6" key="1">
    <citation type="submission" date="2012-12" db="EMBL/GenBank/DDBJ databases">
        <authorList>
            <person name="Hellsten U."/>
            <person name="Grimwood J."/>
            <person name="Chapman J.A."/>
            <person name="Shapiro H."/>
            <person name="Aerts A."/>
            <person name="Otillar R.P."/>
            <person name="Terry A.Y."/>
            <person name="Boore J.L."/>
            <person name="Simakov O."/>
            <person name="Marletaz F."/>
            <person name="Cho S.-J."/>
            <person name="Edsinger-Gonzales E."/>
            <person name="Havlak P."/>
            <person name="Kuo D.-H."/>
            <person name="Larsson T."/>
            <person name="Lv J."/>
            <person name="Arendt D."/>
            <person name="Savage R."/>
            <person name="Osoegawa K."/>
            <person name="de Jong P."/>
            <person name="Lindberg D.R."/>
            <person name="Seaver E.C."/>
            <person name="Weisblat D.A."/>
            <person name="Putnam N.H."/>
            <person name="Grigoriev I.V."/>
            <person name="Rokhsar D.S."/>
        </authorList>
    </citation>
    <scope>NUCLEOTIDE SEQUENCE</scope>
    <source>
        <strain evidence="6">I ESC-2004</strain>
    </source>
</reference>
<dbReference type="SMART" id="SM00028">
    <property type="entry name" value="TPR"/>
    <property type="match status" value="13"/>
</dbReference>
<evidence type="ECO:0000256" key="3">
    <source>
        <dbReference type="PROSITE-ProRule" id="PRU00339"/>
    </source>
</evidence>
<dbReference type="InterPro" id="IPR011990">
    <property type="entry name" value="TPR-like_helical_dom_sf"/>
</dbReference>
<feature type="repeat" description="TPR" evidence="3">
    <location>
        <begin position="802"/>
        <end position="835"/>
    </location>
</feature>
<evidence type="ECO:0008006" key="7">
    <source>
        <dbReference type="Google" id="ProtNLM"/>
    </source>
</evidence>
<dbReference type="PANTHER" id="PTHR15704:SF7">
    <property type="entry name" value="SUPERKILLER COMPLEX PROTEIN 3"/>
    <property type="match status" value="1"/>
</dbReference>
<evidence type="ECO:0000313" key="6">
    <source>
        <dbReference type="Proteomes" id="UP000014760"/>
    </source>
</evidence>
<dbReference type="HOGENOM" id="CLU_003788_1_0_1"/>
<organism evidence="4">
    <name type="scientific">Capitella teleta</name>
    <name type="common">Polychaete worm</name>
    <dbReference type="NCBI Taxonomy" id="283909"/>
    <lineage>
        <taxon>Eukaryota</taxon>
        <taxon>Metazoa</taxon>
        <taxon>Spiralia</taxon>
        <taxon>Lophotrochozoa</taxon>
        <taxon>Annelida</taxon>
        <taxon>Polychaeta</taxon>
        <taxon>Sedentaria</taxon>
        <taxon>Scolecida</taxon>
        <taxon>Capitellidae</taxon>
        <taxon>Capitella</taxon>
    </lineage>
</organism>
<dbReference type="STRING" id="283909.R7U0A1"/>
<gene>
    <name evidence="4" type="ORF">CAPTEDRAFT_188519</name>
</gene>
<dbReference type="EMBL" id="KB306857">
    <property type="protein sequence ID" value="ELT99404.1"/>
    <property type="molecule type" value="Genomic_DNA"/>
</dbReference>